<accession>A0A6I4MG27</accession>
<dbReference type="Pfam" id="PF23275">
    <property type="entry name" value="TPR_23"/>
    <property type="match status" value="1"/>
</dbReference>
<evidence type="ECO:0000259" key="1">
    <source>
        <dbReference type="Pfam" id="PF23275"/>
    </source>
</evidence>
<sequence>MAFDPPDTAANPDALDAHVEDFWRTAGYILGRSGDLRAALDGAAISFSDIIAQEISSQAGYNEGLWKSATQAIYYGAGVTQVWANAVREYKRKRQDLINEWNTAESTNFGVVHRDLSDQEKTLPADQQAALAKANTESYNFSFNLAKQSKLTELTNLATREWNTLQETASDLGKRLTEGPTPENVRRLIVQEALSWAPYNVNGPAAPLPLNPDKAELDADRFKQYLNGELPPDADYAAMIAALNAASLQGRQLQASGGQLDYRTIAYLEKFYGTLGEDLFTELPAFINGKGDSSLGDDPLLRRDTLQALGDGLLMLSNERLGGGYDKLPQSVRDVFGRGLPYTYEGSTTEESWGRDYVTMAQLLDGTTATGGKEFSTQLVTASLYYMDHDNRSSAKRDTAFADLPNDWPIIRMLHVATRNIEADHAILTGTFDPGLGGKETVDLLTRLYTFEWSDGGSAASSLTSWIHEDSPYYQNDLERYLAADAATALINTVTGVGEDGLYSTLTDIPPVHDGAAFTDFATELRGIFFGPSSDPDAPSVGMVNPELSREFAKIAGQYFDDFASEPSTATSTTYEKGHLDIPPRARARFFELISGDPGAALQLATAVELYQKDNIHQYYEQGDPNTYGSANGRLRALLHAGLVAEAMDRTDDLHAARVDAAKREYASKIALSGTAKEILGNYAPLRFAGLAGKEYKDLIGASIKTVFGSAASWYSYHEYVNQKLPEVEILDPHVVPNNGRSPLARQTELTLLEAAVQNGDVPVGDIPAVQSPDPESPYPAADLSLLTGDPERPVKNLDEINAKLQDEAMDAILPVLDRPDVAPKRQQFLDAQSDAYLDFYDKYVPSSPEEYKRFVTEDKNIP</sequence>
<dbReference type="InterPro" id="IPR057037">
    <property type="entry name" value="TPR_rep_actino"/>
</dbReference>
<evidence type="ECO:0000313" key="2">
    <source>
        <dbReference type="EMBL" id="MWA02947.1"/>
    </source>
</evidence>
<dbReference type="AlphaFoldDB" id="A0A6I4MG27"/>
<dbReference type="RefSeq" id="WP_151595578.1">
    <property type="nucleotide sequence ID" value="NZ_WBMS02000016.1"/>
</dbReference>
<evidence type="ECO:0000313" key="3">
    <source>
        <dbReference type="Proteomes" id="UP000462055"/>
    </source>
</evidence>
<proteinExistence type="predicted"/>
<keyword evidence="3" id="KW-1185">Reference proteome</keyword>
<reference evidence="2" key="1">
    <citation type="submission" date="2019-12" db="EMBL/GenBank/DDBJ databases">
        <title>Actinomadura physcomitrii sp. nov., a novel actinomycete isolated from moss [Physcomitrium sphaericum (Ludw) Fuernr].</title>
        <authorList>
            <person name="Zhuang X."/>
        </authorList>
    </citation>
    <scope>NUCLEOTIDE SEQUENCE [LARGE SCALE GENOMIC DNA]</scope>
    <source>
        <strain evidence="2">LD22</strain>
    </source>
</reference>
<gene>
    <name evidence="2" type="ORF">F8568_021715</name>
</gene>
<dbReference type="EMBL" id="WBMS02000016">
    <property type="protein sequence ID" value="MWA02947.1"/>
    <property type="molecule type" value="Genomic_DNA"/>
</dbReference>
<comment type="caution">
    <text evidence="2">The sequence shown here is derived from an EMBL/GenBank/DDBJ whole genome shotgun (WGS) entry which is preliminary data.</text>
</comment>
<name>A0A6I4MG27_9ACTN</name>
<protein>
    <recommendedName>
        <fullName evidence="1">TPR repeat domain-containing protein</fullName>
    </recommendedName>
</protein>
<organism evidence="2 3">
    <name type="scientific">Actinomadura physcomitrii</name>
    <dbReference type="NCBI Taxonomy" id="2650748"/>
    <lineage>
        <taxon>Bacteria</taxon>
        <taxon>Bacillati</taxon>
        <taxon>Actinomycetota</taxon>
        <taxon>Actinomycetes</taxon>
        <taxon>Streptosporangiales</taxon>
        <taxon>Thermomonosporaceae</taxon>
        <taxon>Actinomadura</taxon>
    </lineage>
</organism>
<dbReference type="Proteomes" id="UP000462055">
    <property type="component" value="Unassembled WGS sequence"/>
</dbReference>
<feature type="domain" description="TPR repeat" evidence="1">
    <location>
        <begin position="245"/>
        <end position="466"/>
    </location>
</feature>